<evidence type="ECO:0000256" key="1">
    <source>
        <dbReference type="SAM" id="Coils"/>
    </source>
</evidence>
<keyword evidence="4" id="KW-1185">Reference proteome</keyword>
<accession>A0ABY7YNP4</accession>
<proteinExistence type="predicted"/>
<feature type="domain" description="AprE-like long alpha-helical hairpin" evidence="2">
    <location>
        <begin position="1"/>
        <end position="69"/>
    </location>
</feature>
<keyword evidence="1" id="KW-0175">Coiled coil</keyword>
<gene>
    <name evidence="3" type="ORF">PSQ19_01510</name>
</gene>
<evidence type="ECO:0000313" key="4">
    <source>
        <dbReference type="Proteomes" id="UP001220530"/>
    </source>
</evidence>
<feature type="coiled-coil region" evidence="1">
    <location>
        <begin position="12"/>
        <end position="53"/>
    </location>
</feature>
<evidence type="ECO:0000259" key="2">
    <source>
        <dbReference type="Pfam" id="PF25994"/>
    </source>
</evidence>
<reference evidence="3 4" key="1">
    <citation type="submission" date="2023-02" db="EMBL/GenBank/DDBJ databases">
        <title>Devosia algicola sp. nov., isolated from the phycosphere of marine algae.</title>
        <authorList>
            <person name="Kim J.M."/>
            <person name="Lee J.K."/>
            <person name="Choi B.J."/>
            <person name="Bayburt H."/>
            <person name="Jeon C.O."/>
        </authorList>
    </citation>
    <scope>NUCLEOTIDE SEQUENCE [LARGE SCALE GENOMIC DNA]</scope>
    <source>
        <strain evidence="3 4">G20-9</strain>
    </source>
</reference>
<dbReference type="RefSeq" id="WP_282219332.1">
    <property type="nucleotide sequence ID" value="NZ_CP118246.1"/>
</dbReference>
<dbReference type="EMBL" id="CP118246">
    <property type="protein sequence ID" value="WDR02930.1"/>
    <property type="molecule type" value="Genomic_DNA"/>
</dbReference>
<dbReference type="Proteomes" id="UP001220530">
    <property type="component" value="Chromosome"/>
</dbReference>
<protein>
    <recommendedName>
        <fullName evidence="2">AprE-like long alpha-helical hairpin domain-containing protein</fullName>
    </recommendedName>
</protein>
<sequence length="85" mass="9611">MADQQTLRQSRRRALENEVSRFKQLIDEKRSVIDGYEAQLTAYNGQMKLVQEEIAQQAALFEKNLAQISGLTSKGAARPNFPARS</sequence>
<evidence type="ECO:0000313" key="3">
    <source>
        <dbReference type="EMBL" id="WDR02930.1"/>
    </source>
</evidence>
<dbReference type="InterPro" id="IPR058781">
    <property type="entry name" value="HH_AprE-like"/>
</dbReference>
<dbReference type="Pfam" id="PF25994">
    <property type="entry name" value="HH_AprE"/>
    <property type="match status" value="1"/>
</dbReference>
<organism evidence="3 4">
    <name type="scientific">Devosia algicola</name>
    <dbReference type="NCBI Taxonomy" id="3026418"/>
    <lineage>
        <taxon>Bacteria</taxon>
        <taxon>Pseudomonadati</taxon>
        <taxon>Pseudomonadota</taxon>
        <taxon>Alphaproteobacteria</taxon>
        <taxon>Hyphomicrobiales</taxon>
        <taxon>Devosiaceae</taxon>
        <taxon>Devosia</taxon>
    </lineage>
</organism>
<name>A0ABY7YNP4_9HYPH</name>